<accession>A0A918KP71</accession>
<dbReference type="InterPro" id="IPR029063">
    <property type="entry name" value="SAM-dependent_MTases_sf"/>
</dbReference>
<protein>
    <submittedName>
        <fullName evidence="2">Methyltransferase</fullName>
    </submittedName>
</protein>
<dbReference type="PANTHER" id="PTHR45036:SF1">
    <property type="entry name" value="METHYLTRANSFERASE LIKE 7A"/>
    <property type="match status" value="1"/>
</dbReference>
<comment type="caution">
    <text evidence="2">The sequence shown here is derived from an EMBL/GenBank/DDBJ whole genome shotgun (WGS) entry which is preliminary data.</text>
</comment>
<dbReference type="InterPro" id="IPR013216">
    <property type="entry name" value="Methyltransf_11"/>
</dbReference>
<dbReference type="Proteomes" id="UP000626148">
    <property type="component" value="Unassembled WGS sequence"/>
</dbReference>
<organism evidence="2 3">
    <name type="scientific">Saccharospirillum salsuginis</name>
    <dbReference type="NCBI Taxonomy" id="418750"/>
    <lineage>
        <taxon>Bacteria</taxon>
        <taxon>Pseudomonadati</taxon>
        <taxon>Pseudomonadota</taxon>
        <taxon>Gammaproteobacteria</taxon>
        <taxon>Oceanospirillales</taxon>
        <taxon>Saccharospirillaceae</taxon>
        <taxon>Saccharospirillum</taxon>
    </lineage>
</organism>
<dbReference type="GO" id="GO:0008757">
    <property type="term" value="F:S-adenosylmethionine-dependent methyltransferase activity"/>
    <property type="evidence" value="ECO:0007669"/>
    <property type="project" value="InterPro"/>
</dbReference>
<evidence type="ECO:0000313" key="3">
    <source>
        <dbReference type="Proteomes" id="UP000626148"/>
    </source>
</evidence>
<keyword evidence="3" id="KW-1185">Reference proteome</keyword>
<feature type="domain" description="Methyltransferase type 11" evidence="1">
    <location>
        <begin position="40"/>
        <end position="136"/>
    </location>
</feature>
<name>A0A918KP71_9GAMM</name>
<dbReference type="Pfam" id="PF08241">
    <property type="entry name" value="Methyltransf_11"/>
    <property type="match status" value="1"/>
</dbReference>
<proteinExistence type="predicted"/>
<dbReference type="PANTHER" id="PTHR45036">
    <property type="entry name" value="METHYLTRANSFERASE LIKE 7B"/>
    <property type="match status" value="1"/>
</dbReference>
<dbReference type="CDD" id="cd02440">
    <property type="entry name" value="AdoMet_MTases"/>
    <property type="match status" value="1"/>
</dbReference>
<dbReference type="AlphaFoldDB" id="A0A918KP71"/>
<dbReference type="GO" id="GO:0032259">
    <property type="term" value="P:methylation"/>
    <property type="evidence" value="ECO:0007669"/>
    <property type="project" value="UniProtKB-KW"/>
</dbReference>
<sequence>MPVNLYNRYVLPHLINLSMGAEFLRDYRQRSVGNARGCVLELGVGSGINLPFYQAAQVERLYALEPEAALLKLARKRFDEASFPIEVLETGAERIPLDDNTVDTIVSTWTLCSIADIEAALVEARRVLAPGGRFVFVEHGLSPEKRVALWQRRLTPCWRCCAGGCHLDRQPDALLRKAGFQVETVNNAYLGHPKFLTYMYEGQAHP</sequence>
<dbReference type="Gene3D" id="3.40.50.150">
    <property type="entry name" value="Vaccinia Virus protein VP39"/>
    <property type="match status" value="1"/>
</dbReference>
<evidence type="ECO:0000313" key="2">
    <source>
        <dbReference type="EMBL" id="GGX70783.1"/>
    </source>
</evidence>
<keyword evidence="2" id="KW-0808">Transferase</keyword>
<dbReference type="RefSeq" id="WP_189612627.1">
    <property type="nucleotide sequence ID" value="NZ_BMXR01000014.1"/>
</dbReference>
<dbReference type="InterPro" id="IPR052356">
    <property type="entry name" value="Thiol_S-MT"/>
</dbReference>
<dbReference type="SUPFAM" id="SSF53335">
    <property type="entry name" value="S-adenosyl-L-methionine-dependent methyltransferases"/>
    <property type="match status" value="1"/>
</dbReference>
<evidence type="ECO:0000259" key="1">
    <source>
        <dbReference type="Pfam" id="PF08241"/>
    </source>
</evidence>
<reference evidence="2" key="1">
    <citation type="journal article" date="2014" name="Int. J. Syst. Evol. Microbiol.">
        <title>Complete genome sequence of Corynebacterium casei LMG S-19264T (=DSM 44701T), isolated from a smear-ripened cheese.</title>
        <authorList>
            <consortium name="US DOE Joint Genome Institute (JGI-PGF)"/>
            <person name="Walter F."/>
            <person name="Albersmeier A."/>
            <person name="Kalinowski J."/>
            <person name="Ruckert C."/>
        </authorList>
    </citation>
    <scope>NUCLEOTIDE SEQUENCE</scope>
    <source>
        <strain evidence="2">KCTC 22169</strain>
    </source>
</reference>
<keyword evidence="2" id="KW-0489">Methyltransferase</keyword>
<gene>
    <name evidence="2" type="ORF">GCM10007392_42830</name>
</gene>
<dbReference type="EMBL" id="BMXR01000014">
    <property type="protein sequence ID" value="GGX70783.1"/>
    <property type="molecule type" value="Genomic_DNA"/>
</dbReference>
<reference evidence="2" key="2">
    <citation type="submission" date="2020-09" db="EMBL/GenBank/DDBJ databases">
        <authorList>
            <person name="Sun Q."/>
            <person name="Kim S."/>
        </authorList>
    </citation>
    <scope>NUCLEOTIDE SEQUENCE</scope>
    <source>
        <strain evidence="2">KCTC 22169</strain>
    </source>
</reference>